<feature type="signal peptide" evidence="1">
    <location>
        <begin position="1"/>
        <end position="27"/>
    </location>
</feature>
<dbReference type="InterPro" id="IPR000866">
    <property type="entry name" value="AhpC/TSA"/>
</dbReference>
<keyword evidence="4" id="KW-1185">Reference proteome</keyword>
<comment type="caution">
    <text evidence="3">The sequence shown here is derived from an EMBL/GenBank/DDBJ whole genome shotgun (WGS) entry which is preliminary data.</text>
</comment>
<dbReference type="Gene3D" id="3.40.30.10">
    <property type="entry name" value="Glutaredoxin"/>
    <property type="match status" value="1"/>
</dbReference>
<accession>A0A839ITP0</accession>
<evidence type="ECO:0000313" key="3">
    <source>
        <dbReference type="EMBL" id="MBB1488022.1"/>
    </source>
</evidence>
<name>A0A839ITP0_9GAMM</name>
<organism evidence="3 4">
    <name type="scientific">Oceanospirillum sediminis</name>
    <dbReference type="NCBI Taxonomy" id="2760088"/>
    <lineage>
        <taxon>Bacteria</taxon>
        <taxon>Pseudomonadati</taxon>
        <taxon>Pseudomonadota</taxon>
        <taxon>Gammaproteobacteria</taxon>
        <taxon>Oceanospirillales</taxon>
        <taxon>Oceanospirillaceae</taxon>
        <taxon>Oceanospirillum</taxon>
    </lineage>
</organism>
<dbReference type="InterPro" id="IPR036249">
    <property type="entry name" value="Thioredoxin-like_sf"/>
</dbReference>
<feature type="chain" id="PRO_5032369500" evidence="1">
    <location>
        <begin position="28"/>
        <end position="203"/>
    </location>
</feature>
<dbReference type="GO" id="GO:0016209">
    <property type="term" value="F:antioxidant activity"/>
    <property type="evidence" value="ECO:0007669"/>
    <property type="project" value="InterPro"/>
</dbReference>
<evidence type="ECO:0000259" key="2">
    <source>
        <dbReference type="PROSITE" id="PS51352"/>
    </source>
</evidence>
<dbReference type="InterPro" id="IPR013766">
    <property type="entry name" value="Thioredoxin_domain"/>
</dbReference>
<sequence>MKYPMLKTLQYLACGALLSGFAIQAQAGQTTRVGDPAPVFSSQTITGQHFNLADYTGKKPVYLKFWATWCSYCKAEMPHLNSIKQQYGDDIEIVTINVGMNDSVAKINHFFQNQGYSLPVIFDHKGELTARYQVIGTPHHILIDKEGRIAYRTFLATDQLDQMIMHWSQLNSSAASVRMSDKPKDIMALPPVYPVKALAGDVL</sequence>
<dbReference type="CDD" id="cd02966">
    <property type="entry name" value="TlpA_like_family"/>
    <property type="match status" value="1"/>
</dbReference>
<keyword evidence="1" id="KW-0732">Signal</keyword>
<reference evidence="3 4" key="1">
    <citation type="submission" date="2020-08" db="EMBL/GenBank/DDBJ databases">
        <title>Oceanospirillum sp. nov. isolated from marine sediment.</title>
        <authorList>
            <person name="Ji X."/>
        </authorList>
    </citation>
    <scope>NUCLEOTIDE SEQUENCE [LARGE SCALE GENOMIC DNA]</scope>
    <source>
        <strain evidence="3 4">D5</strain>
    </source>
</reference>
<dbReference type="Pfam" id="PF00578">
    <property type="entry name" value="AhpC-TSA"/>
    <property type="match status" value="1"/>
</dbReference>
<protein>
    <submittedName>
        <fullName evidence="3">TlpA family protein disulfide reductase</fullName>
    </submittedName>
</protein>
<dbReference type="GO" id="GO:0016491">
    <property type="term" value="F:oxidoreductase activity"/>
    <property type="evidence" value="ECO:0007669"/>
    <property type="project" value="InterPro"/>
</dbReference>
<gene>
    <name evidence="3" type="ORF">H4O21_15555</name>
</gene>
<dbReference type="EMBL" id="JACJFM010000022">
    <property type="protein sequence ID" value="MBB1488022.1"/>
    <property type="molecule type" value="Genomic_DNA"/>
</dbReference>
<proteinExistence type="predicted"/>
<evidence type="ECO:0000256" key="1">
    <source>
        <dbReference type="SAM" id="SignalP"/>
    </source>
</evidence>
<dbReference type="PANTHER" id="PTHR42852:SF17">
    <property type="entry name" value="THIOREDOXIN-LIKE PROTEIN HI_1115"/>
    <property type="match status" value="1"/>
</dbReference>
<evidence type="ECO:0000313" key="4">
    <source>
        <dbReference type="Proteomes" id="UP000565262"/>
    </source>
</evidence>
<dbReference type="PROSITE" id="PS51352">
    <property type="entry name" value="THIOREDOXIN_2"/>
    <property type="match status" value="1"/>
</dbReference>
<dbReference type="SUPFAM" id="SSF52833">
    <property type="entry name" value="Thioredoxin-like"/>
    <property type="match status" value="1"/>
</dbReference>
<dbReference type="Proteomes" id="UP000565262">
    <property type="component" value="Unassembled WGS sequence"/>
</dbReference>
<dbReference type="PANTHER" id="PTHR42852">
    <property type="entry name" value="THIOL:DISULFIDE INTERCHANGE PROTEIN DSBE"/>
    <property type="match status" value="1"/>
</dbReference>
<dbReference type="AlphaFoldDB" id="A0A839ITP0"/>
<feature type="domain" description="Thioredoxin" evidence="2">
    <location>
        <begin position="31"/>
        <end position="172"/>
    </location>
</feature>
<dbReference type="InterPro" id="IPR050553">
    <property type="entry name" value="Thioredoxin_ResA/DsbE_sf"/>
</dbReference>
<dbReference type="RefSeq" id="WP_182809799.1">
    <property type="nucleotide sequence ID" value="NZ_JACJFM010000022.1"/>
</dbReference>